<dbReference type="EnsemblFungi" id="FOXG_15607T0">
    <property type="protein sequence ID" value="FOXG_15607P0"/>
    <property type="gene ID" value="FOXG_15607"/>
</dbReference>
<dbReference type="AlphaFoldDB" id="A0A0C4BKX0"/>
<gene>
    <name evidence="1" type="primary">28957028</name>
</gene>
<evidence type="ECO:0000313" key="2">
    <source>
        <dbReference type="Proteomes" id="UP000002489"/>
    </source>
</evidence>
<accession>A0A0C4BKX0</accession>
<proteinExistence type="predicted"/>
<sequence>MINNRDVEFQNVTLQQIKKPRNLVCCWVPSVFFPSVGQVISVFHHDIVSALLPPVKLEWSPVRLAFERHTPDNNNIGCDDAFGAIDHLIECDMYEPKLTIVRLAQNVRIHFVFQADQVPQEAFFPAKVLQVKSRTNSTKPRSSVGKLAVPRVDTPCFSNPNISIPELARGKR</sequence>
<dbReference type="VEuPathDB" id="FungiDB:FOXG_15607"/>
<organism evidence="1 2">
    <name type="scientific">Fusarium oxysporum (strain Fo5176)</name>
    <name type="common">Fusarium vascular wilt</name>
    <dbReference type="NCBI Taxonomy" id="660025"/>
    <lineage>
        <taxon>Eukaryota</taxon>
        <taxon>Fungi</taxon>
        <taxon>Dikarya</taxon>
        <taxon>Ascomycota</taxon>
        <taxon>Pezizomycotina</taxon>
        <taxon>Sordariomycetes</taxon>
        <taxon>Hypocreomycetidae</taxon>
        <taxon>Hypocreales</taxon>
        <taxon>Nectriaceae</taxon>
        <taxon>Fusarium</taxon>
        <taxon>Fusarium oxysporum species complex</taxon>
    </lineage>
</organism>
<evidence type="ECO:0000313" key="1">
    <source>
        <dbReference type="EnsemblFungi" id="FOXG_16062P0"/>
    </source>
</evidence>
<protein>
    <submittedName>
        <fullName evidence="1">Uncharacterized protein</fullName>
    </submittedName>
</protein>
<dbReference type="EnsemblFungi" id="FOXG_16062T0">
    <property type="protein sequence ID" value="FOXG_16062P0"/>
    <property type="gene ID" value="FOXG_16062"/>
</dbReference>
<reference evidence="1" key="2">
    <citation type="submission" date="2025-05" db="UniProtKB">
        <authorList>
            <consortium name="EnsemblFungi"/>
        </authorList>
    </citation>
    <scope>IDENTIFICATION</scope>
    <source>
        <strain evidence="1">4287 / CBS 123668 / FGSC 9935 / NRRL 34936</strain>
    </source>
</reference>
<dbReference type="Proteomes" id="UP000002489">
    <property type="component" value="Unassembled WGS sequence"/>
</dbReference>
<dbReference type="VEuPathDB" id="FungiDB:FOXG_16062"/>
<name>A0A0C4BKX0_FUSOF</name>
<reference evidence="2" key="1">
    <citation type="journal article" date="2012" name="Mol. Plant Microbe Interact.">
        <title>A highly conserved effector in Fusarium oxysporum is required for full virulence on Arabidopsis.</title>
        <authorList>
            <person name="Thatcher L.F."/>
            <person name="Gardiner D.M."/>
            <person name="Kazan K."/>
            <person name="Manners J."/>
        </authorList>
    </citation>
    <scope>NUCLEOTIDE SEQUENCE [LARGE SCALE GENOMIC DNA]</scope>
    <source>
        <strain evidence="2">Fo5176</strain>
    </source>
</reference>